<protein>
    <submittedName>
        <fullName evidence="2">Uncharacterized protein</fullName>
    </submittedName>
</protein>
<gene>
    <name evidence="2" type="ORF">SAMN06295987_1186</name>
</gene>
<organism evidence="2 3">
    <name type="scientific">Novosphingobium mathurense</name>
    <dbReference type="NCBI Taxonomy" id="428990"/>
    <lineage>
        <taxon>Bacteria</taxon>
        <taxon>Pseudomonadati</taxon>
        <taxon>Pseudomonadota</taxon>
        <taxon>Alphaproteobacteria</taxon>
        <taxon>Sphingomonadales</taxon>
        <taxon>Sphingomonadaceae</taxon>
        <taxon>Novosphingobium</taxon>
    </lineage>
</organism>
<evidence type="ECO:0000256" key="1">
    <source>
        <dbReference type="SAM" id="MobiDB-lite"/>
    </source>
</evidence>
<dbReference type="Proteomes" id="UP000190989">
    <property type="component" value="Unassembled WGS sequence"/>
</dbReference>
<proteinExistence type="predicted"/>
<dbReference type="Gene3D" id="2.10.260.10">
    <property type="match status" value="1"/>
</dbReference>
<dbReference type="EMBL" id="FVZE01000018">
    <property type="protein sequence ID" value="SLK12160.1"/>
    <property type="molecule type" value="Genomic_DNA"/>
</dbReference>
<dbReference type="SUPFAM" id="SSF89447">
    <property type="entry name" value="AbrB/MazE/MraZ-like"/>
    <property type="match status" value="1"/>
</dbReference>
<name>A0A1U6IVX1_9SPHN</name>
<dbReference type="AlphaFoldDB" id="A0A1U6IVX1"/>
<feature type="region of interest" description="Disordered" evidence="1">
    <location>
        <begin position="1"/>
        <end position="22"/>
    </location>
</feature>
<reference evidence="3" key="1">
    <citation type="submission" date="2017-02" db="EMBL/GenBank/DDBJ databases">
        <authorList>
            <person name="Varghese N."/>
            <person name="Submissions S."/>
        </authorList>
    </citation>
    <scope>NUCLEOTIDE SEQUENCE [LARGE SCALE GENOMIC DNA]</scope>
    <source>
        <strain evidence="3">SM117</strain>
    </source>
</reference>
<accession>A0A1U6IVX1</accession>
<dbReference type="STRING" id="428990.SAMN06295987_1186"/>
<dbReference type="InterPro" id="IPR037914">
    <property type="entry name" value="SpoVT-AbrB_sf"/>
</dbReference>
<evidence type="ECO:0000313" key="2">
    <source>
        <dbReference type="EMBL" id="SLK12160.1"/>
    </source>
</evidence>
<sequence>MVPLAGAHAVKQSGRVPSPSFGRRSCPAAAALNVGQEVEIREEGGRLIIKPVLKPDYTLEELLAGMKPENFHEIFAPSPQHSAERAFGIKADTQSAYDLAGVRALKVERIAEAA</sequence>
<keyword evidence="3" id="KW-1185">Reference proteome</keyword>
<evidence type="ECO:0000313" key="3">
    <source>
        <dbReference type="Proteomes" id="UP000190989"/>
    </source>
</evidence>